<dbReference type="Proteomes" id="UP000276133">
    <property type="component" value="Unassembled WGS sequence"/>
</dbReference>
<dbReference type="SMART" id="SM00136">
    <property type="entry name" value="LamNT"/>
    <property type="match status" value="1"/>
</dbReference>
<dbReference type="OrthoDB" id="5985440at2759"/>
<dbReference type="FunFam" id="2.10.25.10:FF:000388">
    <property type="entry name" value="Laminin subunit alpha"/>
    <property type="match status" value="1"/>
</dbReference>
<name>A0A3M7Q6E8_BRAPC</name>
<sequence length="513" mass="59146">MILDRFIVTLLGLAVVASTISWDVIQSGPMDSRHLGHADNFIERKMREKNQTFNGKYLTRNSEPSRAKSVKKTLNFLKAFNCRAKSCFRIGNVLLGRSNFIYANSTCGLQRTERFCILDQNMTGFDVPDRTFFFSQNNHIKGFRCMICNSAQKFNHIFNQNSHRIENVIFLNRPNKHELALKWWQAENGQQNVYIQFDLESQFLLSNIYIHFKSYPPGALVIEKSFDYGVSWQPIAYYSSNCRHHFAHIPTQSSVFFEPKCTDRYSKFDVRELIYRPLSGYKLTDGLDVATHLKMTNLRLNFSELLMFGDQHMSKNKNVMMKYFYAINEIRIMGSCFCNGHASLCTQMEDVEYDQYALDRMVHSKCLCEHDTEGNNCERCLPMFNDRPWMPATDGQVNECKKCECHGHAFSCHFSLEKFAMTNQTSGGVCDNCVHNTEGYNCERCKNGFYHDNSLPFSHPLSCKPCNCNVNGSKNFQCNSNQCECKVNVMGDNCDKCKPGYWNLEGSNPHGCL</sequence>
<feature type="disulfide bond" evidence="3">
    <location>
        <begin position="485"/>
        <end position="494"/>
    </location>
</feature>
<evidence type="ECO:0000259" key="5">
    <source>
        <dbReference type="PROSITE" id="PS50027"/>
    </source>
</evidence>
<evidence type="ECO:0000313" key="7">
    <source>
        <dbReference type="EMBL" id="RNA06495.1"/>
    </source>
</evidence>
<dbReference type="Gene3D" id="2.60.120.260">
    <property type="entry name" value="Galactose-binding domain-like"/>
    <property type="match status" value="1"/>
</dbReference>
<evidence type="ECO:0000259" key="6">
    <source>
        <dbReference type="PROSITE" id="PS51117"/>
    </source>
</evidence>
<evidence type="ECO:0000256" key="3">
    <source>
        <dbReference type="PROSITE-ProRule" id="PRU00460"/>
    </source>
</evidence>
<dbReference type="Gene3D" id="2.10.25.10">
    <property type="entry name" value="Laminin"/>
    <property type="match status" value="1"/>
</dbReference>
<comment type="caution">
    <text evidence="7">The sequence shown here is derived from an EMBL/GenBank/DDBJ whole genome shotgun (WGS) entry which is preliminary data.</text>
</comment>
<organism evidence="7 8">
    <name type="scientific">Brachionus plicatilis</name>
    <name type="common">Marine rotifer</name>
    <name type="synonym">Brachionus muelleri</name>
    <dbReference type="NCBI Taxonomy" id="10195"/>
    <lineage>
        <taxon>Eukaryota</taxon>
        <taxon>Metazoa</taxon>
        <taxon>Spiralia</taxon>
        <taxon>Gnathifera</taxon>
        <taxon>Rotifera</taxon>
        <taxon>Eurotatoria</taxon>
        <taxon>Monogononta</taxon>
        <taxon>Pseudotrocha</taxon>
        <taxon>Ploima</taxon>
        <taxon>Brachionidae</taxon>
        <taxon>Brachionus</taxon>
    </lineage>
</organism>
<dbReference type="Pfam" id="PF00053">
    <property type="entry name" value="EGF_laminin"/>
    <property type="match status" value="3"/>
</dbReference>
<dbReference type="InterPro" id="IPR002049">
    <property type="entry name" value="LE_dom"/>
</dbReference>
<dbReference type="PANTHER" id="PTHR10574:SF197">
    <property type="entry name" value="LAMININ SUBUNIT BETA-1 ISOFORM X1"/>
    <property type="match status" value="1"/>
</dbReference>
<keyword evidence="8" id="KW-1185">Reference proteome</keyword>
<feature type="disulfide bond" evidence="3">
    <location>
        <begin position="433"/>
        <end position="442"/>
    </location>
</feature>
<dbReference type="InterPro" id="IPR050440">
    <property type="entry name" value="Laminin/Netrin_ECM"/>
</dbReference>
<dbReference type="PROSITE" id="PS51117">
    <property type="entry name" value="LAMININ_NTER"/>
    <property type="match status" value="1"/>
</dbReference>
<accession>A0A3M7Q6E8</accession>
<reference evidence="7 8" key="1">
    <citation type="journal article" date="2018" name="Sci. Rep.">
        <title>Genomic signatures of local adaptation to the degree of environmental predictability in rotifers.</title>
        <authorList>
            <person name="Franch-Gras L."/>
            <person name="Hahn C."/>
            <person name="Garcia-Roger E.M."/>
            <person name="Carmona M.J."/>
            <person name="Serra M."/>
            <person name="Gomez A."/>
        </authorList>
    </citation>
    <scope>NUCLEOTIDE SEQUENCE [LARGE SCALE GENOMIC DNA]</scope>
    <source>
        <strain evidence="7">HYR1</strain>
    </source>
</reference>
<protein>
    <submittedName>
        <fullName evidence="7">Laminin subunit beta-1</fullName>
    </submittedName>
</protein>
<dbReference type="GO" id="GO:0007411">
    <property type="term" value="P:axon guidance"/>
    <property type="evidence" value="ECO:0007669"/>
    <property type="project" value="TreeGrafter"/>
</dbReference>
<dbReference type="CDD" id="cd00055">
    <property type="entry name" value="EGF_Lam"/>
    <property type="match status" value="3"/>
</dbReference>
<gene>
    <name evidence="7" type="ORF">BpHYR1_025845</name>
</gene>
<keyword evidence="1 3" id="KW-1015">Disulfide bond</keyword>
<keyword evidence="4" id="KW-0732">Signal</keyword>
<dbReference type="SUPFAM" id="SSF57196">
    <property type="entry name" value="EGF/Laminin"/>
    <property type="match status" value="3"/>
</dbReference>
<dbReference type="PROSITE" id="PS50027">
    <property type="entry name" value="EGF_LAM_2"/>
    <property type="match status" value="2"/>
</dbReference>
<dbReference type="GO" id="GO:0034446">
    <property type="term" value="P:substrate adhesion-dependent cell spreading"/>
    <property type="evidence" value="ECO:0007669"/>
    <property type="project" value="TreeGrafter"/>
</dbReference>
<feature type="domain" description="Laminin EGF-like" evidence="5">
    <location>
        <begin position="403"/>
        <end position="465"/>
    </location>
</feature>
<dbReference type="AlphaFoldDB" id="A0A3M7Q6E8"/>
<dbReference type="GO" id="GO:0043256">
    <property type="term" value="C:laminin complex"/>
    <property type="evidence" value="ECO:0007669"/>
    <property type="project" value="TreeGrafter"/>
</dbReference>
<dbReference type="PANTHER" id="PTHR10574">
    <property type="entry name" value="NETRIN/LAMININ-RELATED"/>
    <property type="match status" value="1"/>
</dbReference>
<evidence type="ECO:0000313" key="8">
    <source>
        <dbReference type="Proteomes" id="UP000276133"/>
    </source>
</evidence>
<dbReference type="Gene3D" id="2.170.300.10">
    <property type="entry name" value="Tie2 ligand-binding domain superfamily"/>
    <property type="match status" value="1"/>
</dbReference>
<proteinExistence type="predicted"/>
<evidence type="ECO:0000256" key="1">
    <source>
        <dbReference type="ARBA" id="ARBA00023157"/>
    </source>
</evidence>
<dbReference type="EMBL" id="REGN01007372">
    <property type="protein sequence ID" value="RNA06495.1"/>
    <property type="molecule type" value="Genomic_DNA"/>
</dbReference>
<dbReference type="STRING" id="10195.A0A3M7Q6E8"/>
<dbReference type="SMART" id="SM00180">
    <property type="entry name" value="EGF_Lam"/>
    <property type="match status" value="3"/>
</dbReference>
<feature type="signal peptide" evidence="4">
    <location>
        <begin position="1"/>
        <end position="19"/>
    </location>
</feature>
<feature type="domain" description="Laminin N-terminal" evidence="6">
    <location>
        <begin position="83"/>
        <end position="335"/>
    </location>
</feature>
<keyword evidence="2 3" id="KW-0424">Laminin EGF-like domain</keyword>
<evidence type="ECO:0000256" key="2">
    <source>
        <dbReference type="ARBA" id="ARBA00023292"/>
    </source>
</evidence>
<feature type="domain" description="Laminin EGF-like" evidence="5">
    <location>
        <begin position="466"/>
        <end position="513"/>
    </location>
</feature>
<dbReference type="InterPro" id="IPR008211">
    <property type="entry name" value="Laminin_N"/>
</dbReference>
<dbReference type="PROSITE" id="PS01248">
    <property type="entry name" value="EGF_LAM_1"/>
    <property type="match status" value="1"/>
</dbReference>
<feature type="non-terminal residue" evidence="7">
    <location>
        <position position="513"/>
    </location>
</feature>
<comment type="caution">
    <text evidence="3">Lacks conserved residue(s) required for the propagation of feature annotation.</text>
</comment>
<dbReference type="GO" id="GO:0009887">
    <property type="term" value="P:animal organ morphogenesis"/>
    <property type="evidence" value="ECO:0007669"/>
    <property type="project" value="TreeGrafter"/>
</dbReference>
<dbReference type="GO" id="GO:0009888">
    <property type="term" value="P:tissue development"/>
    <property type="evidence" value="ECO:0007669"/>
    <property type="project" value="TreeGrafter"/>
</dbReference>
<dbReference type="GO" id="GO:0016477">
    <property type="term" value="P:cell migration"/>
    <property type="evidence" value="ECO:0007669"/>
    <property type="project" value="TreeGrafter"/>
</dbReference>
<feature type="disulfide bond" evidence="3">
    <location>
        <begin position="466"/>
        <end position="478"/>
    </location>
</feature>
<dbReference type="GO" id="GO:0070831">
    <property type="term" value="P:basement membrane assembly"/>
    <property type="evidence" value="ECO:0007669"/>
    <property type="project" value="TreeGrafter"/>
</dbReference>
<feature type="chain" id="PRO_5017956847" evidence="4">
    <location>
        <begin position="20"/>
        <end position="513"/>
    </location>
</feature>
<dbReference type="Pfam" id="PF00055">
    <property type="entry name" value="Laminin_N"/>
    <property type="match status" value="1"/>
</dbReference>
<evidence type="ECO:0000256" key="4">
    <source>
        <dbReference type="SAM" id="SignalP"/>
    </source>
</evidence>